<dbReference type="Proteomes" id="UP001556692">
    <property type="component" value="Unassembled WGS sequence"/>
</dbReference>
<feature type="transmembrane region" description="Helical" evidence="4">
    <location>
        <begin position="174"/>
        <end position="193"/>
    </location>
</feature>
<dbReference type="PANTHER" id="PTHR23523">
    <property type="match status" value="1"/>
</dbReference>
<reference evidence="6 7" key="1">
    <citation type="submission" date="2024-05" db="EMBL/GenBank/DDBJ databases">
        <authorList>
            <person name="Jiang F."/>
        </authorList>
    </citation>
    <scope>NUCLEOTIDE SEQUENCE [LARGE SCALE GENOMIC DNA]</scope>
    <source>
        <strain evidence="6 7">LZ166</strain>
    </source>
</reference>
<evidence type="ECO:0000256" key="4">
    <source>
        <dbReference type="SAM" id="Phobius"/>
    </source>
</evidence>
<feature type="domain" description="Major facilitator superfamily (MFS) profile" evidence="5">
    <location>
        <begin position="17"/>
        <end position="407"/>
    </location>
</feature>
<feature type="transmembrane region" description="Helical" evidence="4">
    <location>
        <begin position="264"/>
        <end position="283"/>
    </location>
</feature>
<comment type="caution">
    <text evidence="6">The sequence shown here is derived from an EMBL/GenBank/DDBJ whole genome shotgun (WGS) entry which is preliminary data.</text>
</comment>
<dbReference type="PANTHER" id="PTHR23523:SF2">
    <property type="entry name" value="2-NITROIMIDAZOLE TRANSPORTER"/>
    <property type="match status" value="1"/>
</dbReference>
<keyword evidence="3 4" id="KW-0472">Membrane</keyword>
<accession>A0ABV3SFF5</accession>
<evidence type="ECO:0000313" key="7">
    <source>
        <dbReference type="Proteomes" id="UP001556692"/>
    </source>
</evidence>
<feature type="transmembrane region" description="Helical" evidence="4">
    <location>
        <begin position="53"/>
        <end position="75"/>
    </location>
</feature>
<feature type="transmembrane region" description="Helical" evidence="4">
    <location>
        <begin position="107"/>
        <end position="130"/>
    </location>
</feature>
<evidence type="ECO:0000256" key="1">
    <source>
        <dbReference type="ARBA" id="ARBA00022692"/>
    </source>
</evidence>
<protein>
    <submittedName>
        <fullName evidence="6">MFS transporter</fullName>
    </submittedName>
</protein>
<dbReference type="InterPro" id="IPR036259">
    <property type="entry name" value="MFS_trans_sf"/>
</dbReference>
<dbReference type="InterPro" id="IPR052524">
    <property type="entry name" value="MFS_Cyanate_Porter"/>
</dbReference>
<evidence type="ECO:0000313" key="6">
    <source>
        <dbReference type="EMBL" id="MEX0405040.1"/>
    </source>
</evidence>
<dbReference type="InterPro" id="IPR020846">
    <property type="entry name" value="MFS_dom"/>
</dbReference>
<name>A0ABV3SFF5_9HYPH</name>
<dbReference type="PROSITE" id="PS50850">
    <property type="entry name" value="MFS"/>
    <property type="match status" value="1"/>
</dbReference>
<feature type="transmembrane region" description="Helical" evidence="4">
    <location>
        <begin position="290"/>
        <end position="309"/>
    </location>
</feature>
<feature type="transmembrane region" description="Helical" evidence="4">
    <location>
        <begin position="350"/>
        <end position="370"/>
    </location>
</feature>
<feature type="transmembrane region" description="Helical" evidence="4">
    <location>
        <begin position="12"/>
        <end position="33"/>
    </location>
</feature>
<dbReference type="InterPro" id="IPR011701">
    <property type="entry name" value="MFS"/>
</dbReference>
<proteinExistence type="predicted"/>
<gene>
    <name evidence="6" type="ORF">ABGN05_05115</name>
</gene>
<feature type="transmembrane region" description="Helical" evidence="4">
    <location>
        <begin position="142"/>
        <end position="168"/>
    </location>
</feature>
<dbReference type="Pfam" id="PF07690">
    <property type="entry name" value="MFS_1"/>
    <property type="match status" value="1"/>
</dbReference>
<evidence type="ECO:0000259" key="5">
    <source>
        <dbReference type="PROSITE" id="PS50850"/>
    </source>
</evidence>
<feature type="transmembrane region" description="Helical" evidence="4">
    <location>
        <begin position="221"/>
        <end position="244"/>
    </location>
</feature>
<dbReference type="Gene3D" id="1.20.1250.20">
    <property type="entry name" value="MFS general substrate transporter like domains"/>
    <property type="match status" value="2"/>
</dbReference>
<feature type="transmembrane region" description="Helical" evidence="4">
    <location>
        <begin position="82"/>
        <end position="101"/>
    </location>
</feature>
<keyword evidence="7" id="KW-1185">Reference proteome</keyword>
<dbReference type="SUPFAM" id="SSF103473">
    <property type="entry name" value="MFS general substrate transporter"/>
    <property type="match status" value="1"/>
</dbReference>
<organism evidence="6 7">
    <name type="scientific">Aquibium pacificus</name>
    <dbReference type="NCBI Taxonomy" id="3153579"/>
    <lineage>
        <taxon>Bacteria</taxon>
        <taxon>Pseudomonadati</taxon>
        <taxon>Pseudomonadota</taxon>
        <taxon>Alphaproteobacteria</taxon>
        <taxon>Hyphomicrobiales</taxon>
        <taxon>Phyllobacteriaceae</taxon>
        <taxon>Aquibium</taxon>
    </lineage>
</organism>
<keyword evidence="2 4" id="KW-1133">Transmembrane helix</keyword>
<keyword evidence="1 4" id="KW-0812">Transmembrane</keyword>
<dbReference type="RefSeq" id="WP_367952896.1">
    <property type="nucleotide sequence ID" value="NZ_JBDPGJ010000001.1"/>
</dbReference>
<feature type="transmembrane region" description="Helical" evidence="4">
    <location>
        <begin position="315"/>
        <end position="338"/>
    </location>
</feature>
<evidence type="ECO:0000256" key="3">
    <source>
        <dbReference type="ARBA" id="ARBA00023136"/>
    </source>
</evidence>
<sequence>MPGEIGRDAGPGYRWVLLGGIWLVYFCFGLVAASMAPLIPVISAELGISNTGMGAILGAWPLVYIGAAIPCGILLDRLTPRWSLLVGSALVGLSALLRGLAWDEVSLFAAVGLFGVGGPLISVGAPKLTAKWFEGRGRGTAIGIYTSGPALGSAASLALMTSVLMPLFDQDWRMVMFANAAMAFGAGAIWFVIASHPLTNPGTVAGGRAYRAFDLRSAGRLLSAPAVQILLAMGVGIFLVNHGINNWLPEILRAKGLSADEAGTWASLTQIVGIAGSLVVPRFAVAGRRLALIALIFVGMSVASLLLLLPPGSTLVVSLVLLGIARTSATAIVMLLLFELPGIKGERHGLLGGMFFVAAEIGGVLGPTVIGLLSDRSGGFSSSLWALAATGAVLLALAGLLRRTGTREIRFDR</sequence>
<feature type="transmembrane region" description="Helical" evidence="4">
    <location>
        <begin position="382"/>
        <end position="401"/>
    </location>
</feature>
<evidence type="ECO:0000256" key="2">
    <source>
        <dbReference type="ARBA" id="ARBA00022989"/>
    </source>
</evidence>
<dbReference type="EMBL" id="JBDPGJ010000001">
    <property type="protein sequence ID" value="MEX0405040.1"/>
    <property type="molecule type" value="Genomic_DNA"/>
</dbReference>